<keyword evidence="4" id="KW-0804">Transcription</keyword>
<dbReference type="PROSITE" id="PS50931">
    <property type="entry name" value="HTH_LYSR"/>
    <property type="match status" value="1"/>
</dbReference>
<dbReference type="OrthoDB" id="9786526at2"/>
<dbReference type="InterPro" id="IPR036388">
    <property type="entry name" value="WH-like_DNA-bd_sf"/>
</dbReference>
<feature type="domain" description="HTH lysR-type" evidence="5">
    <location>
        <begin position="1"/>
        <end position="59"/>
    </location>
</feature>
<accession>A0A5J5FVL5</accession>
<dbReference type="AlphaFoldDB" id="A0A5J5FVL5"/>
<dbReference type="FunFam" id="1.10.10.10:FF:000001">
    <property type="entry name" value="LysR family transcriptional regulator"/>
    <property type="match status" value="1"/>
</dbReference>
<dbReference type="GO" id="GO:0043565">
    <property type="term" value="F:sequence-specific DNA binding"/>
    <property type="evidence" value="ECO:0007669"/>
    <property type="project" value="TreeGrafter"/>
</dbReference>
<evidence type="ECO:0000313" key="7">
    <source>
        <dbReference type="Proteomes" id="UP000335415"/>
    </source>
</evidence>
<dbReference type="Gene3D" id="1.10.10.10">
    <property type="entry name" value="Winged helix-like DNA-binding domain superfamily/Winged helix DNA-binding domain"/>
    <property type="match status" value="1"/>
</dbReference>
<name>A0A5J5FVL5_9GAMM</name>
<sequence>MDLLKGMEIFVDVVEQGSMTAAAARSQLTPQMVGLYIRDLEKQFNVKFLNRTTRQTGLTEAGKLFYQHCTQILNMMDETQNVITSMNTEATGLLRITAPITFGTRVIAPSLGQFRTSYPKVDVDLFLTDSVMDLVTDEVEIAIRIGVLGDSSLVARPLGMYRMAVAASPEYLCERGCPSSPEELSGHDCLGFRLKMTRRHWYFQRGNTRFSVAVNDNISINHGEALRQAALSGAGIIMQPEVLLKQDFTSGALVHLFTEEKLVSKPVNMVYRQNKFSTAKMRAVIDFGLDHWKI</sequence>
<keyword evidence="7" id="KW-1185">Reference proteome</keyword>
<dbReference type="InterPro" id="IPR000847">
    <property type="entry name" value="LysR_HTH_N"/>
</dbReference>
<dbReference type="Pfam" id="PF00126">
    <property type="entry name" value="HTH_1"/>
    <property type="match status" value="1"/>
</dbReference>
<dbReference type="GO" id="GO:0006351">
    <property type="term" value="P:DNA-templated transcription"/>
    <property type="evidence" value="ECO:0007669"/>
    <property type="project" value="TreeGrafter"/>
</dbReference>
<evidence type="ECO:0000256" key="2">
    <source>
        <dbReference type="ARBA" id="ARBA00023015"/>
    </source>
</evidence>
<dbReference type="PANTHER" id="PTHR30537:SF5">
    <property type="entry name" value="HTH-TYPE TRANSCRIPTIONAL ACTIVATOR TTDR-RELATED"/>
    <property type="match status" value="1"/>
</dbReference>
<comment type="caution">
    <text evidence="6">The sequence shown here is derived from an EMBL/GenBank/DDBJ whole genome shotgun (WGS) entry which is preliminary data.</text>
</comment>
<gene>
    <name evidence="6" type="ORF">FJU30_17995</name>
</gene>
<evidence type="ECO:0000256" key="3">
    <source>
        <dbReference type="ARBA" id="ARBA00023125"/>
    </source>
</evidence>
<dbReference type="Gene3D" id="3.40.190.290">
    <property type="match status" value="1"/>
</dbReference>
<dbReference type="RefSeq" id="WP_150436355.1">
    <property type="nucleotide sequence ID" value="NZ_VYKJ01000010.1"/>
</dbReference>
<organism evidence="6 7">
    <name type="scientific">Affinibrenneria salicis</name>
    <dbReference type="NCBI Taxonomy" id="2590031"/>
    <lineage>
        <taxon>Bacteria</taxon>
        <taxon>Pseudomonadati</taxon>
        <taxon>Pseudomonadota</taxon>
        <taxon>Gammaproteobacteria</taxon>
        <taxon>Enterobacterales</taxon>
        <taxon>Pectobacteriaceae</taxon>
        <taxon>Affinibrenneria</taxon>
    </lineage>
</organism>
<dbReference type="PANTHER" id="PTHR30537">
    <property type="entry name" value="HTH-TYPE TRANSCRIPTIONAL REGULATOR"/>
    <property type="match status" value="1"/>
</dbReference>
<evidence type="ECO:0000256" key="1">
    <source>
        <dbReference type="ARBA" id="ARBA00009437"/>
    </source>
</evidence>
<comment type="similarity">
    <text evidence="1">Belongs to the LysR transcriptional regulatory family.</text>
</comment>
<evidence type="ECO:0000259" key="5">
    <source>
        <dbReference type="PROSITE" id="PS50931"/>
    </source>
</evidence>
<dbReference type="InterPro" id="IPR036390">
    <property type="entry name" value="WH_DNA-bd_sf"/>
</dbReference>
<dbReference type="GO" id="GO:0003700">
    <property type="term" value="F:DNA-binding transcription factor activity"/>
    <property type="evidence" value="ECO:0007669"/>
    <property type="project" value="InterPro"/>
</dbReference>
<dbReference type="Pfam" id="PF03466">
    <property type="entry name" value="LysR_substrate"/>
    <property type="match status" value="1"/>
</dbReference>
<proteinExistence type="inferred from homology"/>
<protein>
    <submittedName>
        <fullName evidence="6">LysR family transcriptional regulator</fullName>
    </submittedName>
</protein>
<evidence type="ECO:0000256" key="4">
    <source>
        <dbReference type="ARBA" id="ARBA00023163"/>
    </source>
</evidence>
<dbReference type="InterPro" id="IPR058163">
    <property type="entry name" value="LysR-type_TF_proteobact-type"/>
</dbReference>
<dbReference type="SUPFAM" id="SSF53850">
    <property type="entry name" value="Periplasmic binding protein-like II"/>
    <property type="match status" value="1"/>
</dbReference>
<evidence type="ECO:0000313" key="6">
    <source>
        <dbReference type="EMBL" id="KAA8997657.1"/>
    </source>
</evidence>
<reference evidence="6 7" key="1">
    <citation type="submission" date="2019-09" db="EMBL/GenBank/DDBJ databases">
        <authorList>
            <person name="Li Y."/>
        </authorList>
    </citation>
    <scope>NUCLEOTIDE SEQUENCE [LARGE SCALE GENOMIC DNA]</scope>
    <source>
        <strain evidence="6 7">L3-3HA</strain>
    </source>
</reference>
<keyword evidence="2" id="KW-0805">Transcription regulation</keyword>
<dbReference type="SUPFAM" id="SSF46785">
    <property type="entry name" value="Winged helix' DNA-binding domain"/>
    <property type="match status" value="1"/>
</dbReference>
<dbReference type="InterPro" id="IPR005119">
    <property type="entry name" value="LysR_subst-bd"/>
</dbReference>
<keyword evidence="3" id="KW-0238">DNA-binding</keyword>
<dbReference type="EMBL" id="VYKJ01000010">
    <property type="protein sequence ID" value="KAA8997657.1"/>
    <property type="molecule type" value="Genomic_DNA"/>
</dbReference>
<dbReference type="Proteomes" id="UP000335415">
    <property type="component" value="Unassembled WGS sequence"/>
</dbReference>